<dbReference type="InterPro" id="IPR006926">
    <property type="entry name" value="Vps16_N"/>
</dbReference>
<dbReference type="SUPFAM" id="SSF50978">
    <property type="entry name" value="WD40 repeat-like"/>
    <property type="match status" value="1"/>
</dbReference>
<keyword evidence="3" id="KW-0472">Membrane</keyword>
<name>A0A9N9MPZ6_9CUCU</name>
<dbReference type="PANTHER" id="PTHR12811:SF0">
    <property type="entry name" value="VACUOLAR PROTEIN SORTING-ASSOCIATED PROTEIN 16 HOMOLOG"/>
    <property type="match status" value="1"/>
</dbReference>
<dbReference type="AlphaFoldDB" id="A0A9N9MPZ6"/>
<dbReference type="GO" id="GO:0033263">
    <property type="term" value="C:CORVET complex"/>
    <property type="evidence" value="ECO:0007669"/>
    <property type="project" value="UniProtKB-UniRule"/>
</dbReference>
<evidence type="ECO:0000256" key="3">
    <source>
        <dbReference type="PIRNR" id="PIRNR007949"/>
    </source>
</evidence>
<dbReference type="GO" id="GO:0003779">
    <property type="term" value="F:actin binding"/>
    <property type="evidence" value="ECO:0007669"/>
    <property type="project" value="TreeGrafter"/>
</dbReference>
<dbReference type="GO" id="GO:0030897">
    <property type="term" value="C:HOPS complex"/>
    <property type="evidence" value="ECO:0007669"/>
    <property type="project" value="UniProtKB-UniRule"/>
</dbReference>
<evidence type="ECO:0000256" key="2">
    <source>
        <dbReference type="ARBA" id="ARBA00017947"/>
    </source>
</evidence>
<keyword evidence="3" id="KW-0813">Transport</keyword>
<dbReference type="PANTHER" id="PTHR12811">
    <property type="entry name" value="VACUOLAR PROTEIN SORTING VPS16"/>
    <property type="match status" value="1"/>
</dbReference>
<feature type="domain" description="Vps16 N-terminal" evidence="5">
    <location>
        <begin position="7"/>
        <end position="421"/>
    </location>
</feature>
<dbReference type="Pfam" id="PF04841">
    <property type="entry name" value="Vps16_N"/>
    <property type="match status" value="1"/>
</dbReference>
<dbReference type="GO" id="GO:0005765">
    <property type="term" value="C:lysosomal membrane"/>
    <property type="evidence" value="ECO:0007669"/>
    <property type="project" value="UniProtKB-SubCell"/>
</dbReference>
<dbReference type="InterPro" id="IPR006925">
    <property type="entry name" value="Vps16_C"/>
</dbReference>
<comment type="subcellular location">
    <subcellularLocation>
        <location evidence="3">Late endosome membrane</location>
        <topology evidence="3">Peripheral membrane protein</topology>
        <orientation evidence="3">Cytoplasmic side</orientation>
    </subcellularLocation>
    <subcellularLocation>
        <location evidence="3">Lysosome membrane</location>
        <topology evidence="3">Peripheral membrane protein</topology>
        <orientation evidence="3">Cytoplasmic side</orientation>
    </subcellularLocation>
    <text evidence="3">Cytoplasmic, peripheral membrane protein associated with late endosomes/lysosomes.</text>
</comment>
<dbReference type="InterPro" id="IPR016534">
    <property type="entry name" value="VPS16"/>
</dbReference>
<dbReference type="GO" id="GO:0016197">
    <property type="term" value="P:endosomal transport"/>
    <property type="evidence" value="ECO:0007669"/>
    <property type="project" value="TreeGrafter"/>
</dbReference>
<feature type="domain" description="Vps16 C-terminal" evidence="4">
    <location>
        <begin position="532"/>
        <end position="847"/>
    </location>
</feature>
<dbReference type="PIRSF" id="PIRSF007949">
    <property type="entry name" value="VPS16"/>
    <property type="match status" value="1"/>
</dbReference>
<dbReference type="GO" id="GO:0031902">
    <property type="term" value="C:late endosome membrane"/>
    <property type="evidence" value="ECO:0007669"/>
    <property type="project" value="UniProtKB-SubCell"/>
</dbReference>
<keyword evidence="7" id="KW-1185">Reference proteome</keyword>
<keyword evidence="3" id="KW-0967">Endosome</keyword>
<evidence type="ECO:0000259" key="4">
    <source>
        <dbReference type="Pfam" id="PF04840"/>
    </source>
</evidence>
<organism evidence="6 7">
    <name type="scientific">Ceutorhynchus assimilis</name>
    <name type="common">cabbage seed weevil</name>
    <dbReference type="NCBI Taxonomy" id="467358"/>
    <lineage>
        <taxon>Eukaryota</taxon>
        <taxon>Metazoa</taxon>
        <taxon>Ecdysozoa</taxon>
        <taxon>Arthropoda</taxon>
        <taxon>Hexapoda</taxon>
        <taxon>Insecta</taxon>
        <taxon>Pterygota</taxon>
        <taxon>Neoptera</taxon>
        <taxon>Endopterygota</taxon>
        <taxon>Coleoptera</taxon>
        <taxon>Polyphaga</taxon>
        <taxon>Cucujiformia</taxon>
        <taxon>Curculionidae</taxon>
        <taxon>Ceutorhynchinae</taxon>
        <taxon>Ceutorhynchus</taxon>
    </lineage>
</organism>
<comment type="similarity">
    <text evidence="1 3">Belongs to the VPS16 family.</text>
</comment>
<protein>
    <recommendedName>
        <fullName evidence="2 3">Vacuolar protein sorting-associated protein 16 homolog</fullName>
    </recommendedName>
</protein>
<dbReference type="Gene3D" id="1.10.150.780">
    <property type="entry name" value="Vps16, C-terminal region"/>
    <property type="match status" value="1"/>
</dbReference>
<comment type="function">
    <text evidence="3">Plays a role in vesicle-mediated protein trafficking to lysosomal compartments including the endocytic membrane transport and autophagic pathways. Believed to act as a core component of the putative HOPS and CORVET endosomal tethering complexes.</text>
</comment>
<evidence type="ECO:0000256" key="1">
    <source>
        <dbReference type="ARBA" id="ARBA00009250"/>
    </source>
</evidence>
<proteinExistence type="inferred from homology"/>
<keyword evidence="3" id="KW-0458">Lysosome</keyword>
<dbReference type="EMBL" id="OU892280">
    <property type="protein sequence ID" value="CAG9767234.1"/>
    <property type="molecule type" value="Genomic_DNA"/>
</dbReference>
<sequence length="854" mass="98195">MSSALITADWFRLGPDLYRKFEIYSMEWNQEIKLENFVAASASYGGPLALTRNNKKTIKLHGTAQPVISIFSGSGKAITSFKWTHRPIVHMGWSNDEKLICIQDDGNVIIFDMFGKLVHKFNVFQKVHDAKIIDAKVFTNSKNVTGIAVMTANFNVFVVNSIKDIKSRQLSNVPKSPSESTWPTWGIISEESSTEVLFARDKELYRLKQDEHYTSAMLQPDISVPYHAILEMAISLNARHLCFFTDSEHLWLGSTDLRHKYCEINTNIIHRPKQLVWCGNETVVVYWETDHTVLVVGKNGQTQTYIYDSSVHLVPEIDGVRIITSAHHELLQKVPEVVQKIFRINSTAPGCYLLEASKKFQSGSHKANEYLTEIKKNLEEAVKQCLDAVKYEFNPDIQKMLIRAAQFGKCFISGINSDKYVEMCRLLRVLNAIRDPKVGIPLTIEQLKYMKFRDSSNTSDENESLKTLLDRLIVRNMYFLALQIANYLKLPEHVGSSYILVHWAKYKVSQHQTEEESVAREIAEKLGYSSGVSYREIAEKASECGKNKLAIKLLDYESKASEQVELLLKLHENKSALHKAIESGDTDLVYMVILELRKKMTLADFKMTIRNFPVAQSLYIKYCKKYNKSALTEIYIQEDDFPSQAEMIIEECLEDQKSHLKDSLLMSAIDAYKKGRKDLYAALCEENLKLLKFQRELEDNLQASNRLSGKSVHDTCKTLMEMKEWKIAEKIKNDFKIPDKRYWCLKITALANHRDWKELENLSKLKKSPVGYAPFVDACLANDNKSEAKKYLSKIAEEIKVKYYLKMELFEEAADIAFQQRDVQSLMNIQYRFAGQPELLQKVTGMINQLDYKK</sequence>
<evidence type="ECO:0000259" key="5">
    <source>
        <dbReference type="Pfam" id="PF04841"/>
    </source>
</evidence>
<reference evidence="6" key="1">
    <citation type="submission" date="2022-01" db="EMBL/GenBank/DDBJ databases">
        <authorList>
            <person name="King R."/>
        </authorList>
    </citation>
    <scope>NUCLEOTIDE SEQUENCE</scope>
</reference>
<dbReference type="OrthoDB" id="1792at2759"/>
<dbReference type="Pfam" id="PF04840">
    <property type="entry name" value="Vps16_C"/>
    <property type="match status" value="1"/>
</dbReference>
<keyword evidence="3" id="KW-0653">Protein transport</keyword>
<gene>
    <name evidence="6" type="ORF">CEUTPL_LOCUS7800</name>
</gene>
<dbReference type="InterPro" id="IPR038132">
    <property type="entry name" value="Vps16_C_sf"/>
</dbReference>
<evidence type="ECO:0000313" key="6">
    <source>
        <dbReference type="EMBL" id="CAG9767234.1"/>
    </source>
</evidence>
<dbReference type="GO" id="GO:0042144">
    <property type="term" value="P:vacuole fusion, non-autophagic"/>
    <property type="evidence" value="ECO:0007669"/>
    <property type="project" value="TreeGrafter"/>
</dbReference>
<accession>A0A9N9MPZ6</accession>
<dbReference type="Proteomes" id="UP001152799">
    <property type="component" value="Chromosome 4"/>
</dbReference>
<dbReference type="GO" id="GO:0006886">
    <property type="term" value="P:intracellular protein transport"/>
    <property type="evidence" value="ECO:0007669"/>
    <property type="project" value="InterPro"/>
</dbReference>
<evidence type="ECO:0000313" key="7">
    <source>
        <dbReference type="Proteomes" id="UP001152799"/>
    </source>
</evidence>
<dbReference type="InterPro" id="IPR036322">
    <property type="entry name" value="WD40_repeat_dom_sf"/>
</dbReference>